<dbReference type="EMBL" id="JAWDGP010006830">
    <property type="protein sequence ID" value="KAK3735023.1"/>
    <property type="molecule type" value="Genomic_DNA"/>
</dbReference>
<evidence type="ECO:0000313" key="2">
    <source>
        <dbReference type="Proteomes" id="UP001283361"/>
    </source>
</evidence>
<keyword evidence="2" id="KW-1185">Reference proteome</keyword>
<reference evidence="1" key="1">
    <citation type="journal article" date="2023" name="G3 (Bethesda)">
        <title>A reference genome for the long-term kleptoplast-retaining sea slug Elysia crispata morphotype clarki.</title>
        <authorList>
            <person name="Eastman K.E."/>
            <person name="Pendleton A.L."/>
            <person name="Shaikh M.A."/>
            <person name="Suttiyut T."/>
            <person name="Ogas R."/>
            <person name="Tomko P."/>
            <person name="Gavelis G."/>
            <person name="Widhalm J.R."/>
            <person name="Wisecaver J.H."/>
        </authorList>
    </citation>
    <scope>NUCLEOTIDE SEQUENCE</scope>
    <source>
        <strain evidence="1">ECLA1</strain>
    </source>
</reference>
<sequence>MNPKVPDSSGWLALLQDNNANLPSPEQIMLVELSRLMSAVTLTSPMYPLLLEAQNPAIFKLKKIKNMEKAPLKNFVQRLNSTERLTEEQSTNFETTQRMTF</sequence>
<name>A0AAE0Y8L4_9GAST</name>
<dbReference type="Proteomes" id="UP001283361">
    <property type="component" value="Unassembled WGS sequence"/>
</dbReference>
<gene>
    <name evidence="1" type="ORF">RRG08_001814</name>
</gene>
<dbReference type="AlphaFoldDB" id="A0AAE0Y8L4"/>
<accession>A0AAE0Y8L4</accession>
<evidence type="ECO:0000313" key="1">
    <source>
        <dbReference type="EMBL" id="KAK3735023.1"/>
    </source>
</evidence>
<protein>
    <submittedName>
        <fullName evidence="1">Uncharacterized protein</fullName>
    </submittedName>
</protein>
<organism evidence="1 2">
    <name type="scientific">Elysia crispata</name>
    <name type="common">lettuce slug</name>
    <dbReference type="NCBI Taxonomy" id="231223"/>
    <lineage>
        <taxon>Eukaryota</taxon>
        <taxon>Metazoa</taxon>
        <taxon>Spiralia</taxon>
        <taxon>Lophotrochozoa</taxon>
        <taxon>Mollusca</taxon>
        <taxon>Gastropoda</taxon>
        <taxon>Heterobranchia</taxon>
        <taxon>Euthyneura</taxon>
        <taxon>Panpulmonata</taxon>
        <taxon>Sacoglossa</taxon>
        <taxon>Placobranchoidea</taxon>
        <taxon>Plakobranchidae</taxon>
        <taxon>Elysia</taxon>
    </lineage>
</organism>
<comment type="caution">
    <text evidence="1">The sequence shown here is derived from an EMBL/GenBank/DDBJ whole genome shotgun (WGS) entry which is preliminary data.</text>
</comment>
<proteinExistence type="predicted"/>